<sequence length="1118" mass="123767">MSLLKFVVTLLSLSLSAVPSSGLKDGEVPGFAFSWLDEKNSFLAGDIATIIIKVLQSGNSLDNVSQFRPVVTVNRKAGNSTYISGVSFEHDGNPDNWRIVFIPIMAGLFNVIVTEEQFKVLDSSLHFQVTPGPIYPSVSTVTWMGLVHEFDAGEKAALLVLLKDSFGNNLTSSNEALDSYNFTIPMLYGNGSLAVMQSISSMNWNQFGYIVIELMAAMAGNFSLQVLVRGQNIDGSPLPYQVNPGTVDVSSCMARWKFETNAWQIFSRIEIFIHQMDKYGNLVKGLLEFDASVLENKTKLELPVPDFHFQEATPGIQMLSFSAVEAGDFLLNIYNAAQNKSINNMPYTYTVYVGYCDGSKSVLNGTGLNKSVAGEVQVFSVFLNDLFQYPFLAKAEMLRVNIVRQNDSHSILPSVYPVQSLNGSTLAERPIPVAPSLTTSTPASSANFLNESKVQSSDRASQFSVSYTPEKSGTYEITVYCGNIILNHGYPIIKEVISGEANVSNSVIMKLEPKVPKMIRNEVIVNLMDSFCNPVISQQSRLKFHIASANSSGFRTWLFTDNKDGSYSGFYQAMDIGTYDITVLFDDLPLSFCPFMVNVYRGDYFPKAYDDEVSVWEDESTAFDVLLNDYYAGDNATIVNFNQPGHGSLLQYGHLFRYTPYKKFYGSDTFGYTIVDVNGNLDDASVNIRVMKIPPQFVAFPVELEATEDVVTPKSGGYSGLKIAYSDLRENLSVSISALFGTVSLSPLMMEFWPDGISIIRVNNEAKDLVIEGQVEPINSALQCLQYLGNKNFSGGDTIRLSARNQNGRNDLDVPIYVEPINDVPFFRLPDSIILKYDGEEALIFDKNRDKFEFIVDDPDLADFPGGESQFLVSFSVEVSDGFLTTVLPSDLINTTELKLKTTYQWQPLHTYVTIAKHFKIKATGIRFRGKIKDCNDVMQHLYFHGEGFGALLMFEINDLGNYGCYPDCSEKLSMPLYARAKVNLIRRSSTSSLLTKSLGSVLVIELVMVSALGLVLLFFLCKCAVLLAKERIRRDAKNGEVSIRNQSKVNSSNEQTALVGSCSSCFFLGDRPRGCRQRSVFLPVKDAPATVNQPTSLTVLSVEKQDGETLIAPVARV</sequence>
<evidence type="ECO:0000313" key="1">
    <source>
        <dbReference type="EMBL" id="KAI4330441.1"/>
    </source>
</evidence>
<organism evidence="1 2">
    <name type="scientific">Melastoma candidum</name>
    <dbReference type="NCBI Taxonomy" id="119954"/>
    <lineage>
        <taxon>Eukaryota</taxon>
        <taxon>Viridiplantae</taxon>
        <taxon>Streptophyta</taxon>
        <taxon>Embryophyta</taxon>
        <taxon>Tracheophyta</taxon>
        <taxon>Spermatophyta</taxon>
        <taxon>Magnoliopsida</taxon>
        <taxon>eudicotyledons</taxon>
        <taxon>Gunneridae</taxon>
        <taxon>Pentapetalae</taxon>
        <taxon>rosids</taxon>
        <taxon>malvids</taxon>
        <taxon>Myrtales</taxon>
        <taxon>Melastomataceae</taxon>
        <taxon>Melastomatoideae</taxon>
        <taxon>Melastomateae</taxon>
        <taxon>Melastoma</taxon>
    </lineage>
</organism>
<comment type="caution">
    <text evidence="1">The sequence shown here is derived from an EMBL/GenBank/DDBJ whole genome shotgun (WGS) entry which is preliminary data.</text>
</comment>
<accession>A0ACB9N2G8</accession>
<reference evidence="2" key="1">
    <citation type="journal article" date="2023" name="Front. Plant Sci.">
        <title>Chromosomal-level genome assembly of Melastoma candidum provides insights into trichome evolution.</title>
        <authorList>
            <person name="Zhong Y."/>
            <person name="Wu W."/>
            <person name="Sun C."/>
            <person name="Zou P."/>
            <person name="Liu Y."/>
            <person name="Dai S."/>
            <person name="Zhou R."/>
        </authorList>
    </citation>
    <scope>NUCLEOTIDE SEQUENCE [LARGE SCALE GENOMIC DNA]</scope>
</reference>
<proteinExistence type="predicted"/>
<dbReference type="Proteomes" id="UP001057402">
    <property type="component" value="Chromosome 8"/>
</dbReference>
<gene>
    <name evidence="1" type="ORF">MLD38_028731</name>
</gene>
<keyword evidence="2" id="KW-1185">Reference proteome</keyword>
<dbReference type="EMBL" id="CM042887">
    <property type="protein sequence ID" value="KAI4330441.1"/>
    <property type="molecule type" value="Genomic_DNA"/>
</dbReference>
<name>A0ACB9N2G8_9MYRT</name>
<protein>
    <submittedName>
        <fullName evidence="1">Uncharacterized protein</fullName>
    </submittedName>
</protein>
<evidence type="ECO:0000313" key="2">
    <source>
        <dbReference type="Proteomes" id="UP001057402"/>
    </source>
</evidence>